<accession>Q6H827</accession>
<keyword evidence="2" id="KW-0812">Transmembrane</keyword>
<feature type="transmembrane region" description="Helical" evidence="2">
    <location>
        <begin position="30"/>
        <end position="50"/>
    </location>
</feature>
<dbReference type="EMBL" id="AP004085">
    <property type="protein sequence ID" value="BAD25122.1"/>
    <property type="molecule type" value="Genomic_DNA"/>
</dbReference>
<protein>
    <submittedName>
        <fullName evidence="3">Uncharacterized protein</fullName>
    </submittedName>
</protein>
<reference evidence="4" key="2">
    <citation type="journal article" date="2008" name="Nucleic Acids Res.">
        <title>The rice annotation project database (RAP-DB): 2008 update.</title>
        <authorList>
            <consortium name="The rice annotation project (RAP)"/>
        </authorList>
    </citation>
    <scope>GENOME REANNOTATION</scope>
    <source>
        <strain evidence="4">cv. Nipponbare</strain>
    </source>
</reference>
<evidence type="ECO:0000313" key="4">
    <source>
        <dbReference type="Proteomes" id="UP000000763"/>
    </source>
</evidence>
<name>Q6H827_ORYSJ</name>
<organism evidence="3 4">
    <name type="scientific">Oryza sativa subsp. japonica</name>
    <name type="common">Rice</name>
    <dbReference type="NCBI Taxonomy" id="39947"/>
    <lineage>
        <taxon>Eukaryota</taxon>
        <taxon>Viridiplantae</taxon>
        <taxon>Streptophyta</taxon>
        <taxon>Embryophyta</taxon>
        <taxon>Tracheophyta</taxon>
        <taxon>Spermatophyta</taxon>
        <taxon>Magnoliopsida</taxon>
        <taxon>Liliopsida</taxon>
        <taxon>Poales</taxon>
        <taxon>Poaceae</taxon>
        <taxon>BOP clade</taxon>
        <taxon>Oryzoideae</taxon>
        <taxon>Oryzeae</taxon>
        <taxon>Oryzinae</taxon>
        <taxon>Oryza</taxon>
        <taxon>Oryza sativa</taxon>
    </lineage>
</organism>
<feature type="region of interest" description="Disordered" evidence="1">
    <location>
        <begin position="58"/>
        <end position="119"/>
    </location>
</feature>
<sequence>MQEGDLARASRATSFASWARGYSADTKGPMSYPVLPFVSAFFAATSMVAVRGGQKARARELGSGLARARKARLGSKRKRAEPELPPELVCKLSRARASSQAARRPATLDPSAVAAPPLYPAPPSASLSCATRVPDSTVDAVHHLAETPTDRRQFTQRRA</sequence>
<dbReference type="Proteomes" id="UP000000763">
    <property type="component" value="Chromosome 2"/>
</dbReference>
<dbReference type="AlphaFoldDB" id="Q6H827"/>
<reference evidence="4" key="1">
    <citation type="journal article" date="2005" name="Nature">
        <title>The map-based sequence of the rice genome.</title>
        <authorList>
            <consortium name="International rice genome sequencing project (IRGSP)"/>
            <person name="Matsumoto T."/>
            <person name="Wu J."/>
            <person name="Kanamori H."/>
            <person name="Katayose Y."/>
            <person name="Fujisawa M."/>
            <person name="Namiki N."/>
            <person name="Mizuno H."/>
            <person name="Yamamoto K."/>
            <person name="Antonio B.A."/>
            <person name="Baba T."/>
            <person name="Sakata K."/>
            <person name="Nagamura Y."/>
            <person name="Aoki H."/>
            <person name="Arikawa K."/>
            <person name="Arita K."/>
            <person name="Bito T."/>
            <person name="Chiden Y."/>
            <person name="Fujitsuka N."/>
            <person name="Fukunaka R."/>
            <person name="Hamada M."/>
            <person name="Harada C."/>
            <person name="Hayashi A."/>
            <person name="Hijishita S."/>
            <person name="Honda M."/>
            <person name="Hosokawa S."/>
            <person name="Ichikawa Y."/>
            <person name="Idonuma A."/>
            <person name="Iijima M."/>
            <person name="Ikeda M."/>
            <person name="Ikeno M."/>
            <person name="Ito K."/>
            <person name="Ito S."/>
            <person name="Ito T."/>
            <person name="Ito Y."/>
            <person name="Ito Y."/>
            <person name="Iwabuchi A."/>
            <person name="Kamiya K."/>
            <person name="Karasawa W."/>
            <person name="Kurita K."/>
            <person name="Katagiri S."/>
            <person name="Kikuta A."/>
            <person name="Kobayashi H."/>
            <person name="Kobayashi N."/>
            <person name="Machita K."/>
            <person name="Maehara T."/>
            <person name="Masukawa M."/>
            <person name="Mizubayashi T."/>
            <person name="Mukai Y."/>
            <person name="Nagasaki H."/>
            <person name="Nagata Y."/>
            <person name="Naito S."/>
            <person name="Nakashima M."/>
            <person name="Nakama Y."/>
            <person name="Nakamichi Y."/>
            <person name="Nakamura M."/>
            <person name="Meguro A."/>
            <person name="Negishi M."/>
            <person name="Ohta I."/>
            <person name="Ohta T."/>
            <person name="Okamoto M."/>
            <person name="Ono N."/>
            <person name="Saji S."/>
            <person name="Sakaguchi M."/>
            <person name="Sakai K."/>
            <person name="Shibata M."/>
            <person name="Shimokawa T."/>
            <person name="Song J."/>
            <person name="Takazaki Y."/>
            <person name="Terasawa K."/>
            <person name="Tsugane M."/>
            <person name="Tsuji K."/>
            <person name="Ueda S."/>
            <person name="Waki K."/>
            <person name="Yamagata H."/>
            <person name="Yamamoto M."/>
            <person name="Yamamoto S."/>
            <person name="Yamane H."/>
            <person name="Yoshiki S."/>
            <person name="Yoshihara R."/>
            <person name="Yukawa K."/>
            <person name="Zhong H."/>
            <person name="Yano M."/>
            <person name="Yuan Q."/>
            <person name="Ouyang S."/>
            <person name="Liu J."/>
            <person name="Jones K.M."/>
            <person name="Gansberger K."/>
            <person name="Moffat K."/>
            <person name="Hill J."/>
            <person name="Bera J."/>
            <person name="Fadrosh D."/>
            <person name="Jin S."/>
            <person name="Johri S."/>
            <person name="Kim M."/>
            <person name="Overton L."/>
            <person name="Reardon M."/>
            <person name="Tsitrin T."/>
            <person name="Vuong H."/>
            <person name="Weaver B."/>
            <person name="Ciecko A."/>
            <person name="Tallon L."/>
            <person name="Jackson J."/>
            <person name="Pai G."/>
            <person name="Aken S.V."/>
            <person name="Utterback T."/>
            <person name="Reidmuller S."/>
            <person name="Feldblyum T."/>
            <person name="Hsiao J."/>
            <person name="Zismann V."/>
            <person name="Iobst S."/>
            <person name="de Vazeille A.R."/>
            <person name="Buell C.R."/>
            <person name="Ying K."/>
            <person name="Li Y."/>
            <person name="Lu T."/>
            <person name="Huang Y."/>
            <person name="Zhao Q."/>
            <person name="Feng Q."/>
            <person name="Zhang L."/>
            <person name="Zhu J."/>
            <person name="Weng Q."/>
            <person name="Mu J."/>
            <person name="Lu Y."/>
            <person name="Fan D."/>
            <person name="Liu Y."/>
            <person name="Guan J."/>
            <person name="Zhang Y."/>
            <person name="Yu S."/>
            <person name="Liu X."/>
            <person name="Zhang Y."/>
            <person name="Hong G."/>
            <person name="Han B."/>
            <person name="Choisne N."/>
            <person name="Demange N."/>
            <person name="Orjeda G."/>
            <person name="Samain S."/>
            <person name="Cattolico L."/>
            <person name="Pelletier E."/>
            <person name="Couloux A."/>
            <person name="Segurens B."/>
            <person name="Wincker P."/>
            <person name="D'Hont A."/>
            <person name="Scarpelli C."/>
            <person name="Weissenbach J."/>
            <person name="Salanoubat M."/>
            <person name="Quetier F."/>
            <person name="Yu Y."/>
            <person name="Kim H.R."/>
            <person name="Rambo T."/>
            <person name="Currie J."/>
            <person name="Collura K."/>
            <person name="Luo M."/>
            <person name="Yang T."/>
            <person name="Ammiraju J.S.S."/>
            <person name="Engler F."/>
            <person name="Soderlund C."/>
            <person name="Wing R.A."/>
            <person name="Palmer L.E."/>
            <person name="de la Bastide M."/>
            <person name="Spiegel L."/>
            <person name="Nascimento L."/>
            <person name="Zutavern T."/>
            <person name="O'Shaughnessy A."/>
            <person name="Dike S."/>
            <person name="Dedhia N."/>
            <person name="Preston R."/>
            <person name="Balija V."/>
            <person name="McCombie W.R."/>
            <person name="Chow T."/>
            <person name="Chen H."/>
            <person name="Chung M."/>
            <person name="Chen C."/>
            <person name="Shaw J."/>
            <person name="Wu H."/>
            <person name="Hsiao K."/>
            <person name="Chao Y."/>
            <person name="Chu M."/>
            <person name="Cheng C."/>
            <person name="Hour A."/>
            <person name="Lee P."/>
            <person name="Lin S."/>
            <person name="Lin Y."/>
            <person name="Liou J."/>
            <person name="Liu S."/>
            <person name="Hsing Y."/>
            <person name="Raghuvanshi S."/>
            <person name="Mohanty A."/>
            <person name="Bharti A.K."/>
            <person name="Gaur A."/>
            <person name="Gupta V."/>
            <person name="Kumar D."/>
            <person name="Ravi V."/>
            <person name="Vij S."/>
            <person name="Kapur A."/>
            <person name="Khurana P."/>
            <person name="Khurana P."/>
            <person name="Khurana J.P."/>
            <person name="Tyagi A.K."/>
            <person name="Gaikwad K."/>
            <person name="Singh A."/>
            <person name="Dalal V."/>
            <person name="Srivastava S."/>
            <person name="Dixit A."/>
            <person name="Pal A.K."/>
            <person name="Ghazi I.A."/>
            <person name="Yadav M."/>
            <person name="Pandit A."/>
            <person name="Bhargava A."/>
            <person name="Sureshbabu K."/>
            <person name="Batra K."/>
            <person name="Sharma T.R."/>
            <person name="Mohapatra T."/>
            <person name="Singh N.K."/>
            <person name="Messing J."/>
            <person name="Nelson A.B."/>
            <person name="Fuks G."/>
            <person name="Kavchok S."/>
            <person name="Keizer G."/>
            <person name="Linton E."/>
            <person name="Llaca V."/>
            <person name="Song R."/>
            <person name="Tanyolac B."/>
            <person name="Young S."/>
            <person name="Ho-Il K."/>
            <person name="Hahn J.H."/>
            <person name="Sangsakoo G."/>
            <person name="Vanavichit A."/>
            <person name="de Mattos Luiz.A.T."/>
            <person name="Zimmer P.D."/>
            <person name="Malone G."/>
            <person name="Dellagostin O."/>
            <person name="de Oliveira A.C."/>
            <person name="Bevan M."/>
            <person name="Bancroft I."/>
            <person name="Minx P."/>
            <person name="Cordum H."/>
            <person name="Wilson R."/>
            <person name="Cheng Z."/>
            <person name="Jin W."/>
            <person name="Jiang J."/>
            <person name="Leong S.A."/>
            <person name="Iwama H."/>
            <person name="Gojobori T."/>
            <person name="Itoh T."/>
            <person name="Niimura Y."/>
            <person name="Fujii Y."/>
            <person name="Habara T."/>
            <person name="Sakai H."/>
            <person name="Sato Y."/>
            <person name="Wilson G."/>
            <person name="Kumar K."/>
            <person name="McCouch S."/>
            <person name="Juretic N."/>
            <person name="Hoen D."/>
            <person name="Wright S."/>
            <person name="Bruskiewich R."/>
            <person name="Bureau T."/>
            <person name="Miyao A."/>
            <person name="Hirochika H."/>
            <person name="Nishikawa T."/>
            <person name="Kadowaki K."/>
            <person name="Sugiura M."/>
            <person name="Burr B."/>
            <person name="Sasaki T."/>
        </authorList>
    </citation>
    <scope>NUCLEOTIDE SEQUENCE [LARGE SCALE GENOMIC DNA]</scope>
    <source>
        <strain evidence="4">cv. Nipponbare</strain>
    </source>
</reference>
<evidence type="ECO:0000313" key="3">
    <source>
        <dbReference type="EMBL" id="BAD25122.1"/>
    </source>
</evidence>
<keyword evidence="2" id="KW-0472">Membrane</keyword>
<evidence type="ECO:0000256" key="2">
    <source>
        <dbReference type="SAM" id="Phobius"/>
    </source>
</evidence>
<evidence type="ECO:0000256" key="1">
    <source>
        <dbReference type="SAM" id="MobiDB-lite"/>
    </source>
</evidence>
<proteinExistence type="predicted"/>
<feature type="compositionally biased region" description="Basic residues" evidence="1">
    <location>
        <begin position="67"/>
        <end position="79"/>
    </location>
</feature>
<gene>
    <name evidence="3" type="primary">OJ1267_F10.34</name>
</gene>
<feature type="compositionally biased region" description="Low complexity" evidence="1">
    <location>
        <begin position="95"/>
        <end position="116"/>
    </location>
</feature>
<keyword evidence="2" id="KW-1133">Transmembrane helix</keyword>